<dbReference type="InterPro" id="IPR024604">
    <property type="entry name" value="GSG2_C"/>
</dbReference>
<evidence type="ECO:0000256" key="1">
    <source>
        <dbReference type="ARBA" id="ARBA00012513"/>
    </source>
</evidence>
<evidence type="ECO:0000256" key="8">
    <source>
        <dbReference type="ARBA" id="ARBA00048679"/>
    </source>
</evidence>
<dbReference type="SUPFAM" id="SSF56112">
    <property type="entry name" value="Protein kinase-like (PK-like)"/>
    <property type="match status" value="1"/>
</dbReference>
<evidence type="ECO:0000313" key="11">
    <source>
        <dbReference type="EMBL" id="KAL3320913.1"/>
    </source>
</evidence>
<name>A0ABD2QN20_9PLAT</name>
<evidence type="ECO:0000256" key="5">
    <source>
        <dbReference type="ARBA" id="ARBA00022777"/>
    </source>
</evidence>
<dbReference type="PANTHER" id="PTHR24419:SF18">
    <property type="entry name" value="SERINE_THREONINE-PROTEIN KINASE HASPIN"/>
    <property type="match status" value="1"/>
</dbReference>
<dbReference type="GO" id="GO:0035173">
    <property type="term" value="F:histone kinase activity"/>
    <property type="evidence" value="ECO:0007669"/>
    <property type="project" value="UniProtKB-ARBA"/>
</dbReference>
<organism evidence="11 12">
    <name type="scientific">Cichlidogyrus casuarinus</name>
    <dbReference type="NCBI Taxonomy" id="1844966"/>
    <lineage>
        <taxon>Eukaryota</taxon>
        <taxon>Metazoa</taxon>
        <taxon>Spiralia</taxon>
        <taxon>Lophotrochozoa</taxon>
        <taxon>Platyhelminthes</taxon>
        <taxon>Monogenea</taxon>
        <taxon>Monopisthocotylea</taxon>
        <taxon>Dactylogyridea</taxon>
        <taxon>Ancyrocephalidae</taxon>
        <taxon>Cichlidogyrus</taxon>
    </lineage>
</organism>
<dbReference type="InterPro" id="IPR029064">
    <property type="entry name" value="Ribosomal_eL30-like_sf"/>
</dbReference>
<evidence type="ECO:0000256" key="3">
    <source>
        <dbReference type="ARBA" id="ARBA00022679"/>
    </source>
</evidence>
<evidence type="ECO:0000313" key="12">
    <source>
        <dbReference type="Proteomes" id="UP001626550"/>
    </source>
</evidence>
<keyword evidence="6" id="KW-0067">ATP-binding</keyword>
<dbReference type="AlphaFoldDB" id="A0ABD2QN20"/>
<comment type="catalytic activity">
    <reaction evidence="8">
        <text>L-seryl-[protein] + ATP = O-phospho-L-seryl-[protein] + ADP + H(+)</text>
        <dbReference type="Rhea" id="RHEA:17989"/>
        <dbReference type="Rhea" id="RHEA-COMP:9863"/>
        <dbReference type="Rhea" id="RHEA-COMP:11604"/>
        <dbReference type="ChEBI" id="CHEBI:15378"/>
        <dbReference type="ChEBI" id="CHEBI:29999"/>
        <dbReference type="ChEBI" id="CHEBI:30616"/>
        <dbReference type="ChEBI" id="CHEBI:83421"/>
        <dbReference type="ChEBI" id="CHEBI:456216"/>
        <dbReference type="EC" id="2.7.11.1"/>
    </reaction>
</comment>
<dbReference type="PANTHER" id="PTHR24419">
    <property type="entry name" value="INTERLEUKIN-1 RECEPTOR-ASSOCIATED KINASE"/>
    <property type="match status" value="1"/>
</dbReference>
<feature type="compositionally biased region" description="Polar residues" evidence="9">
    <location>
        <begin position="120"/>
        <end position="130"/>
    </location>
</feature>
<dbReference type="EC" id="2.7.11.1" evidence="1"/>
<feature type="region of interest" description="Disordered" evidence="9">
    <location>
        <begin position="1"/>
        <end position="23"/>
    </location>
</feature>
<dbReference type="Pfam" id="PF01248">
    <property type="entry name" value="Ribosomal_L7Ae"/>
    <property type="match status" value="1"/>
</dbReference>
<keyword evidence="4" id="KW-0547">Nucleotide-binding</keyword>
<sequence length="620" mass="70046">MKTRSSHSVFEVPQFPASSPSLNRRILRSNSIAPFKSNYAEDSSNFDDSSASIPEFKSHALPRLRKRSSASLQPLPLAKSKRHCDSTRSSPALSPRVTRRTRRLSRVSRSLKSTVDHSSDSNSLMDSDVTSLAEDSTQEISIFNDTFASNFDKNKAQKIKRHSNRKFEFDDSSVSVNLEVSAIESRLDQSLLLEPREKLLELCKQTEVKPFDEFFDQATLDGLVKIGEGVYGEVFQTSARKEVIKIFPVGGSDFVNGEEQMAFSDVYPEVFVSGKLTDLSFKVQRNRTVNFVQLKKCALSFMSKASLVQGKLPAKIVEHWHLYAKSIGTDNECLDFLPEEQEWMVLEFDYGGTPLASMKFTSCREARSVFEQVALSLAAAESALQFEHRDLHWLNILVRPTKAEKLRYKIDGVAYHVPTHGIQVTIIDFTVSRMCHDGNVVYVDLNDSPEIFECQGDYQYEIYRMMRDYNKNEEVSSAVQGNPDFSEYTYEQKLSFSSPIANPIAPKKCMKKLAKLLNEARAQKKIYTGTKDVCKQIIKKGTKGIVLLAGDCYPIDLISHIPAVCEKHQIPYCYFPMGLDIGTAINSERGYIAVLITPADEYQEKYDKCYSMVDAFPIPC</sequence>
<dbReference type="SUPFAM" id="SSF55315">
    <property type="entry name" value="L30e-like"/>
    <property type="match status" value="1"/>
</dbReference>
<feature type="compositionally biased region" description="Basic residues" evidence="9">
    <location>
        <begin position="97"/>
        <end position="106"/>
    </location>
</feature>
<accession>A0ABD2QN20</accession>
<proteinExistence type="predicted"/>
<evidence type="ECO:0000256" key="2">
    <source>
        <dbReference type="ARBA" id="ARBA00022527"/>
    </source>
</evidence>
<dbReference type="Proteomes" id="UP001626550">
    <property type="component" value="Unassembled WGS sequence"/>
</dbReference>
<protein>
    <recommendedName>
        <fullName evidence="1">non-specific serine/threonine protein kinase</fullName>
        <ecNumber evidence="1">2.7.11.1</ecNumber>
    </recommendedName>
</protein>
<evidence type="ECO:0000256" key="6">
    <source>
        <dbReference type="ARBA" id="ARBA00022840"/>
    </source>
</evidence>
<comment type="catalytic activity">
    <reaction evidence="7">
        <text>L-threonyl-[protein] + ATP = O-phospho-L-threonyl-[protein] + ADP + H(+)</text>
        <dbReference type="Rhea" id="RHEA:46608"/>
        <dbReference type="Rhea" id="RHEA-COMP:11060"/>
        <dbReference type="Rhea" id="RHEA-COMP:11605"/>
        <dbReference type="ChEBI" id="CHEBI:15378"/>
        <dbReference type="ChEBI" id="CHEBI:30013"/>
        <dbReference type="ChEBI" id="CHEBI:30616"/>
        <dbReference type="ChEBI" id="CHEBI:61977"/>
        <dbReference type="ChEBI" id="CHEBI:456216"/>
        <dbReference type="EC" id="2.7.11.1"/>
    </reaction>
</comment>
<dbReference type="Pfam" id="PF12330">
    <property type="entry name" value="Haspin_kinase"/>
    <property type="match status" value="1"/>
</dbReference>
<comment type="caution">
    <text evidence="11">The sequence shown here is derived from an EMBL/GenBank/DDBJ whole genome shotgun (WGS) entry which is preliminary data.</text>
</comment>
<dbReference type="Gene3D" id="3.30.200.20">
    <property type="entry name" value="Phosphorylase Kinase, domain 1"/>
    <property type="match status" value="1"/>
</dbReference>
<gene>
    <name evidence="11" type="primary">GSG2_1</name>
    <name evidence="11" type="ORF">Ciccas_000398</name>
</gene>
<dbReference type="GO" id="GO:0004674">
    <property type="term" value="F:protein serine/threonine kinase activity"/>
    <property type="evidence" value="ECO:0007669"/>
    <property type="project" value="UniProtKB-KW"/>
</dbReference>
<keyword evidence="2" id="KW-0723">Serine/threonine-protein kinase</keyword>
<evidence type="ECO:0000259" key="10">
    <source>
        <dbReference type="PROSITE" id="PS50011"/>
    </source>
</evidence>
<evidence type="ECO:0000256" key="4">
    <source>
        <dbReference type="ARBA" id="ARBA00022741"/>
    </source>
</evidence>
<evidence type="ECO:0000256" key="9">
    <source>
        <dbReference type="SAM" id="MobiDB-lite"/>
    </source>
</evidence>
<feature type="region of interest" description="Disordered" evidence="9">
    <location>
        <begin position="62"/>
        <end position="130"/>
    </location>
</feature>
<keyword evidence="3" id="KW-0808">Transferase</keyword>
<dbReference type="SMART" id="SM01331">
    <property type="entry name" value="DUF3635"/>
    <property type="match status" value="1"/>
</dbReference>
<feature type="domain" description="Protein kinase" evidence="10">
    <location>
        <begin position="220"/>
        <end position="538"/>
    </location>
</feature>
<evidence type="ECO:0000256" key="7">
    <source>
        <dbReference type="ARBA" id="ARBA00047899"/>
    </source>
</evidence>
<dbReference type="InterPro" id="IPR000719">
    <property type="entry name" value="Prot_kinase_dom"/>
</dbReference>
<dbReference type="Gene3D" id="1.10.510.10">
    <property type="entry name" value="Transferase(Phosphotransferase) domain 1"/>
    <property type="match status" value="1"/>
</dbReference>
<dbReference type="InterPro" id="IPR011009">
    <property type="entry name" value="Kinase-like_dom_sf"/>
</dbReference>
<keyword evidence="5 11" id="KW-0418">Kinase</keyword>
<reference evidence="11 12" key="1">
    <citation type="submission" date="2024-11" db="EMBL/GenBank/DDBJ databases">
        <title>Adaptive evolution of stress response genes in parasites aligns with host niche diversity.</title>
        <authorList>
            <person name="Hahn C."/>
            <person name="Resl P."/>
        </authorList>
    </citation>
    <scope>NUCLEOTIDE SEQUENCE [LARGE SCALE GENOMIC DNA]</scope>
    <source>
        <strain evidence="11">EGGRZ-B1_66</strain>
        <tissue evidence="11">Body</tissue>
    </source>
</reference>
<dbReference type="EMBL" id="JBJKFK010000021">
    <property type="protein sequence ID" value="KAL3320913.1"/>
    <property type="molecule type" value="Genomic_DNA"/>
</dbReference>
<keyword evidence="12" id="KW-1185">Reference proteome</keyword>
<dbReference type="InterPro" id="IPR004038">
    <property type="entry name" value="Ribosomal_eL8/eL30/eS12/Gad45"/>
</dbReference>
<dbReference type="PROSITE" id="PS50011">
    <property type="entry name" value="PROTEIN_KINASE_DOM"/>
    <property type="match status" value="1"/>
</dbReference>
<dbReference type="GO" id="GO:0005524">
    <property type="term" value="F:ATP binding"/>
    <property type="evidence" value="ECO:0007669"/>
    <property type="project" value="UniProtKB-KW"/>
</dbReference>